<comment type="caution">
    <text evidence="1">The sequence shown here is derived from an EMBL/GenBank/DDBJ whole genome shotgun (WGS) entry which is preliminary data.</text>
</comment>
<name>A0AAI9TQD1_PENTH</name>
<evidence type="ECO:0000313" key="1">
    <source>
        <dbReference type="EMBL" id="KAJ9490893.1"/>
    </source>
</evidence>
<dbReference type="AlphaFoldDB" id="A0AAI9TQD1"/>
<dbReference type="EMBL" id="LACB01000045">
    <property type="protein sequence ID" value="KAJ9490893.1"/>
    <property type="molecule type" value="Genomic_DNA"/>
</dbReference>
<keyword evidence="2" id="KW-1185">Reference proteome</keyword>
<reference evidence="1" key="1">
    <citation type="submission" date="2015-06" db="EMBL/GenBank/DDBJ databases">
        <authorList>
            <person name="Nguyen H."/>
        </authorList>
    </citation>
    <scope>NUCLEOTIDE SEQUENCE</scope>
    <source>
        <strain evidence="1">DAOM 180753</strain>
    </source>
</reference>
<organism evidence="1 2">
    <name type="scientific">Penicillium thymicola</name>
    <dbReference type="NCBI Taxonomy" id="293382"/>
    <lineage>
        <taxon>Eukaryota</taxon>
        <taxon>Fungi</taxon>
        <taxon>Dikarya</taxon>
        <taxon>Ascomycota</taxon>
        <taxon>Pezizomycotina</taxon>
        <taxon>Eurotiomycetes</taxon>
        <taxon>Eurotiomycetidae</taxon>
        <taxon>Eurotiales</taxon>
        <taxon>Aspergillaceae</taxon>
        <taxon>Penicillium</taxon>
    </lineage>
</organism>
<proteinExistence type="predicted"/>
<dbReference type="Proteomes" id="UP001227192">
    <property type="component" value="Unassembled WGS sequence"/>
</dbReference>
<evidence type="ECO:0000313" key="2">
    <source>
        <dbReference type="Proteomes" id="UP001227192"/>
    </source>
</evidence>
<accession>A0AAI9TQD1</accession>
<reference evidence="1" key="2">
    <citation type="journal article" date="2016" name="Fungal Biol.">
        <title>Ochratoxin A production by Penicillium thymicola.</title>
        <authorList>
            <person name="Nguyen H.D.T."/>
            <person name="McMullin D.R."/>
            <person name="Ponomareva E."/>
            <person name="Riley R."/>
            <person name="Pomraning K.R."/>
            <person name="Baker S.E."/>
            <person name="Seifert K.A."/>
        </authorList>
    </citation>
    <scope>NUCLEOTIDE SEQUENCE</scope>
    <source>
        <strain evidence="1">DAOM 180753</strain>
    </source>
</reference>
<protein>
    <submittedName>
        <fullName evidence="1">Uncharacterized protein</fullName>
    </submittedName>
</protein>
<gene>
    <name evidence="1" type="ORF">VN97_g2372</name>
</gene>
<sequence>MTTEPPEIVPIVLKPKPATVRLVDVVDREGVSRGVIEVVEMVVTSIPIVLKPKPATVDGRSRWMIEVVVTSLPIVLKPKPATIRLVVIELDDRGRWMIKVDSRSGGWLYWLKFSGTYLGK</sequence>